<protein>
    <submittedName>
        <fullName evidence="4">Helix-turn-helix domain-containing protein</fullName>
    </submittedName>
</protein>
<feature type="compositionally biased region" description="Polar residues" evidence="1">
    <location>
        <begin position="175"/>
        <end position="184"/>
    </location>
</feature>
<dbReference type="InterPro" id="IPR010982">
    <property type="entry name" value="Lambda_DNA-bd_dom_sf"/>
</dbReference>
<dbReference type="Pfam" id="PF13464">
    <property type="entry name" value="RodZ_C"/>
    <property type="match status" value="1"/>
</dbReference>
<evidence type="ECO:0000259" key="3">
    <source>
        <dbReference type="Pfam" id="PF13464"/>
    </source>
</evidence>
<feature type="compositionally biased region" description="Polar residues" evidence="1">
    <location>
        <begin position="289"/>
        <end position="304"/>
    </location>
</feature>
<dbReference type="InterPro" id="IPR025194">
    <property type="entry name" value="RodZ-like_C"/>
</dbReference>
<dbReference type="Pfam" id="PF13413">
    <property type="entry name" value="HTH_25"/>
    <property type="match status" value="1"/>
</dbReference>
<keyword evidence="2" id="KW-0472">Membrane</keyword>
<gene>
    <name evidence="4" type="ORF">ENR64_06325</name>
</gene>
<dbReference type="PANTHER" id="PTHR34475">
    <property type="match status" value="1"/>
</dbReference>
<feature type="transmembrane region" description="Helical" evidence="2">
    <location>
        <begin position="119"/>
        <end position="140"/>
    </location>
</feature>
<dbReference type="InterPro" id="IPR001387">
    <property type="entry name" value="Cro/C1-type_HTH"/>
</dbReference>
<dbReference type="Gene3D" id="1.10.260.40">
    <property type="entry name" value="lambda repressor-like DNA-binding domains"/>
    <property type="match status" value="1"/>
</dbReference>
<dbReference type="CDD" id="cd00093">
    <property type="entry name" value="HTH_XRE"/>
    <property type="match status" value="1"/>
</dbReference>
<proteinExistence type="predicted"/>
<dbReference type="EMBL" id="DSRU01000075">
    <property type="protein sequence ID" value="HFM97373.1"/>
    <property type="molecule type" value="Genomic_DNA"/>
</dbReference>
<feature type="region of interest" description="Disordered" evidence="1">
    <location>
        <begin position="151"/>
        <end position="202"/>
    </location>
</feature>
<dbReference type="InterPro" id="IPR050400">
    <property type="entry name" value="Bact_Cytoskel_RodZ"/>
</dbReference>
<name>A0A7C3PDB4_9CYAN</name>
<evidence type="ECO:0000256" key="2">
    <source>
        <dbReference type="SAM" id="Phobius"/>
    </source>
</evidence>
<sequence length="304" mass="32563">MRRLSMNNRNLQSKQGLSEQLAEIGYHLQTIRQERQISYEDVAAKTHIPIRTLKALEFGDLQQLPEPVYIQGFLRRYAEMLGIAPQEIALDWSSASGSDRPSSVGARFGLTRLPQLRPIHLYLVYIALVVAAVSGLSQLLNQPAYQKRVASVPAPANPPASRPPSPNVGSAQPVAPNSTVTNPTADAIKPDAVQPDTTPKSNKSIRVGIRLVGQSWVRVVADGKTAFEGVLQEGTEQSWEANGQITVRAGNAGGVMVSVNDSTPQPMGGEGSVEEKTFGASKSAEVPTDSGTNRSSEAETTSVL</sequence>
<dbReference type="GO" id="GO:0003677">
    <property type="term" value="F:DNA binding"/>
    <property type="evidence" value="ECO:0007669"/>
    <property type="project" value="InterPro"/>
</dbReference>
<keyword evidence="2" id="KW-0812">Transmembrane</keyword>
<evidence type="ECO:0000256" key="1">
    <source>
        <dbReference type="SAM" id="MobiDB-lite"/>
    </source>
</evidence>
<dbReference type="AlphaFoldDB" id="A0A7C3PDB4"/>
<dbReference type="PANTHER" id="PTHR34475:SF1">
    <property type="entry name" value="CYTOSKELETON PROTEIN RODZ"/>
    <property type="match status" value="1"/>
</dbReference>
<keyword evidence="2" id="KW-1133">Transmembrane helix</keyword>
<accession>A0A7C3PDB4</accession>
<feature type="compositionally biased region" description="Pro residues" evidence="1">
    <location>
        <begin position="155"/>
        <end position="166"/>
    </location>
</feature>
<feature type="domain" description="Cytoskeleton protein RodZ-like C-terminal" evidence="3">
    <location>
        <begin position="209"/>
        <end position="273"/>
    </location>
</feature>
<feature type="region of interest" description="Disordered" evidence="1">
    <location>
        <begin position="262"/>
        <end position="304"/>
    </location>
</feature>
<dbReference type="SUPFAM" id="SSF47413">
    <property type="entry name" value="lambda repressor-like DNA-binding domains"/>
    <property type="match status" value="1"/>
</dbReference>
<reference evidence="4" key="1">
    <citation type="journal article" date="2020" name="mSystems">
        <title>Genome- and Community-Level Interaction Insights into Carbon Utilization and Element Cycling Functions of Hydrothermarchaeota in Hydrothermal Sediment.</title>
        <authorList>
            <person name="Zhou Z."/>
            <person name="Liu Y."/>
            <person name="Xu W."/>
            <person name="Pan J."/>
            <person name="Luo Z.H."/>
            <person name="Li M."/>
        </authorList>
    </citation>
    <scope>NUCLEOTIDE SEQUENCE [LARGE SCALE GENOMIC DNA]</scope>
    <source>
        <strain evidence="4">SpSt-418</strain>
    </source>
</reference>
<evidence type="ECO:0000313" key="4">
    <source>
        <dbReference type="EMBL" id="HFM97373.1"/>
    </source>
</evidence>
<organism evidence="4">
    <name type="scientific">Oscillatoriales cyanobacterium SpSt-418</name>
    <dbReference type="NCBI Taxonomy" id="2282169"/>
    <lineage>
        <taxon>Bacteria</taxon>
        <taxon>Bacillati</taxon>
        <taxon>Cyanobacteriota</taxon>
        <taxon>Cyanophyceae</taxon>
        <taxon>Oscillatoriophycideae</taxon>
        <taxon>Oscillatoriales</taxon>
    </lineage>
</organism>
<comment type="caution">
    <text evidence="4">The sequence shown here is derived from an EMBL/GenBank/DDBJ whole genome shotgun (WGS) entry which is preliminary data.</text>
</comment>